<comment type="caution">
    <text evidence="2">The sequence shown here is derived from an EMBL/GenBank/DDBJ whole genome shotgun (WGS) entry which is preliminary data.</text>
</comment>
<gene>
    <name evidence="2" type="ORF">CBY09_00760</name>
</gene>
<name>A0A235ESR0_9BURK</name>
<proteinExistence type="predicted"/>
<keyword evidence="1" id="KW-0472">Membrane</keyword>
<dbReference type="EMBL" id="NOIG01000001">
    <property type="protein sequence ID" value="OYD52059.1"/>
    <property type="molecule type" value="Genomic_DNA"/>
</dbReference>
<dbReference type="Proteomes" id="UP000215441">
    <property type="component" value="Unassembled WGS sequence"/>
</dbReference>
<protein>
    <recommendedName>
        <fullName evidence="4">DUF4282 domain-containing protein</fullName>
    </recommendedName>
</protein>
<evidence type="ECO:0008006" key="4">
    <source>
        <dbReference type="Google" id="ProtNLM"/>
    </source>
</evidence>
<keyword evidence="1" id="KW-0812">Transmembrane</keyword>
<dbReference type="RefSeq" id="WP_094285462.1">
    <property type="nucleotide sequence ID" value="NZ_NOIG01000001.1"/>
</dbReference>
<organism evidence="2 3">
    <name type="scientific">Acidovorax kalamii</name>
    <dbReference type="NCBI Taxonomy" id="2004485"/>
    <lineage>
        <taxon>Bacteria</taxon>
        <taxon>Pseudomonadati</taxon>
        <taxon>Pseudomonadota</taxon>
        <taxon>Betaproteobacteria</taxon>
        <taxon>Burkholderiales</taxon>
        <taxon>Comamonadaceae</taxon>
        <taxon>Acidovorax</taxon>
    </lineage>
</organism>
<evidence type="ECO:0000313" key="3">
    <source>
        <dbReference type="Proteomes" id="UP000215441"/>
    </source>
</evidence>
<dbReference type="OrthoDB" id="9842231at2"/>
<accession>A0A235ESR0</accession>
<feature type="transmembrane region" description="Helical" evidence="1">
    <location>
        <begin position="42"/>
        <end position="70"/>
    </location>
</feature>
<evidence type="ECO:0000256" key="1">
    <source>
        <dbReference type="SAM" id="Phobius"/>
    </source>
</evidence>
<keyword evidence="3" id="KW-1185">Reference proteome</keyword>
<sequence length="86" mass="9621">MRILLVATVAVLQILILCAVFWYGYFGLYWLVGRLSTPSLGLALISAPLSMLATFTVTIRLFLFGLSWTINFAERLHLLKNEGSDV</sequence>
<keyword evidence="1" id="KW-1133">Transmembrane helix</keyword>
<evidence type="ECO:0000313" key="2">
    <source>
        <dbReference type="EMBL" id="OYD52059.1"/>
    </source>
</evidence>
<reference evidence="2 3" key="1">
    <citation type="submission" date="2017-07" db="EMBL/GenBank/DDBJ databases">
        <title>Acidovorax KNDSW TSA 6 genome sequence and assembly.</title>
        <authorList>
            <person name="Mayilraj S."/>
        </authorList>
    </citation>
    <scope>NUCLEOTIDE SEQUENCE [LARGE SCALE GENOMIC DNA]</scope>
    <source>
        <strain evidence="2 3">KNDSW-TSA6</strain>
    </source>
</reference>
<dbReference type="AlphaFoldDB" id="A0A235ESR0"/>